<accession>A0A6B0TJK4</accession>
<evidence type="ECO:0000256" key="8">
    <source>
        <dbReference type="ARBA" id="ARBA00023136"/>
    </source>
</evidence>
<gene>
    <name evidence="9" type="primary">cobD</name>
    <name evidence="10" type="ORF">GSH16_01205</name>
</gene>
<name>A0A6B0TJK4_9RHOB</name>
<sequence>MTHVEMLLIALLLDAALGEPARIWTRVPHPAVLMGQAVDWCDRTLNRGRFQRAAGVLTCIGLVVAAGLVGLVIAVIPDFGILEMLLAAILLAQKSLVDHVRDVAAALEQSLDAGRRAVARIVGRDPNMLDESGVARAAIESGAENFSDGVVAPAFWFLLFGAPGILIYKAVNTADSMIGHMSERHHAFGWASAKLDDLLNWIPARIAGGTIAAASRGREAWAVMREDADSHRSPNAGWPEAAMAGALDIRLAGPRTYADGLHDDPWINFGGERDIGALEVRASVTVLWRAWAILLAIAALLSFLVWLA</sequence>
<protein>
    <recommendedName>
        <fullName evidence="9">Cobalamin biosynthesis protein CobD</fullName>
    </recommendedName>
</protein>
<dbReference type="NCBIfam" id="TIGR00380">
    <property type="entry name" value="cobal_cbiB"/>
    <property type="match status" value="1"/>
</dbReference>
<keyword evidence="5 9" id="KW-0169">Cobalamin biosynthesis</keyword>
<proteinExistence type="inferred from homology"/>
<comment type="caution">
    <text evidence="9">Lacks conserved residue(s) required for the propagation of feature annotation.</text>
</comment>
<dbReference type="RefSeq" id="WP_160851093.1">
    <property type="nucleotide sequence ID" value="NZ_WUWG01000001.1"/>
</dbReference>
<evidence type="ECO:0000256" key="6">
    <source>
        <dbReference type="ARBA" id="ARBA00022692"/>
    </source>
</evidence>
<comment type="function">
    <text evidence="9">Converts cobyric acid to cobinamide by the addition of aminopropanol on the F carboxylic group.</text>
</comment>
<dbReference type="Pfam" id="PF03186">
    <property type="entry name" value="CobD_Cbib"/>
    <property type="match status" value="1"/>
</dbReference>
<dbReference type="PANTHER" id="PTHR34308">
    <property type="entry name" value="COBALAMIN BIOSYNTHESIS PROTEIN CBIB"/>
    <property type="match status" value="1"/>
</dbReference>
<dbReference type="GO" id="GO:0005886">
    <property type="term" value="C:plasma membrane"/>
    <property type="evidence" value="ECO:0007669"/>
    <property type="project" value="UniProtKB-SubCell"/>
</dbReference>
<feature type="transmembrane region" description="Helical" evidence="9">
    <location>
        <begin position="286"/>
        <end position="307"/>
    </location>
</feature>
<dbReference type="HAMAP" id="MF_00024">
    <property type="entry name" value="CobD_CbiB"/>
    <property type="match status" value="1"/>
</dbReference>
<keyword evidence="7 9" id="KW-1133">Transmembrane helix</keyword>
<comment type="caution">
    <text evidence="10">The sequence shown here is derived from an EMBL/GenBank/DDBJ whole genome shotgun (WGS) entry which is preliminary data.</text>
</comment>
<reference evidence="10 11" key="1">
    <citation type="submission" date="2019-12" db="EMBL/GenBank/DDBJ databases">
        <title>Strain KN286 was isolated from seawater, which was collected from Caroline Seamount in the tropical western Pacific.</title>
        <authorList>
            <person name="Wang Q."/>
        </authorList>
    </citation>
    <scope>NUCLEOTIDE SEQUENCE [LARGE SCALE GENOMIC DNA]</scope>
    <source>
        <strain evidence="10 11">KN286</strain>
    </source>
</reference>
<dbReference type="Proteomes" id="UP000436016">
    <property type="component" value="Unassembled WGS sequence"/>
</dbReference>
<evidence type="ECO:0000313" key="10">
    <source>
        <dbReference type="EMBL" id="MXU64046.1"/>
    </source>
</evidence>
<dbReference type="AlphaFoldDB" id="A0A6B0TJK4"/>
<evidence type="ECO:0000256" key="2">
    <source>
        <dbReference type="ARBA" id="ARBA00004953"/>
    </source>
</evidence>
<dbReference type="InterPro" id="IPR004485">
    <property type="entry name" value="Cobalamin_biosynth_CobD/CbiB"/>
</dbReference>
<feature type="transmembrane region" description="Helical" evidence="9">
    <location>
        <begin position="53"/>
        <end position="76"/>
    </location>
</feature>
<evidence type="ECO:0000313" key="11">
    <source>
        <dbReference type="Proteomes" id="UP000436016"/>
    </source>
</evidence>
<dbReference type="UniPathway" id="UPA00148"/>
<evidence type="ECO:0000256" key="4">
    <source>
        <dbReference type="ARBA" id="ARBA00022475"/>
    </source>
</evidence>
<organism evidence="10 11">
    <name type="scientific">Oceanomicrobium pacificus</name>
    <dbReference type="NCBI Taxonomy" id="2692916"/>
    <lineage>
        <taxon>Bacteria</taxon>
        <taxon>Pseudomonadati</taxon>
        <taxon>Pseudomonadota</taxon>
        <taxon>Alphaproteobacteria</taxon>
        <taxon>Rhodobacterales</taxon>
        <taxon>Paracoccaceae</taxon>
        <taxon>Oceanomicrobium</taxon>
    </lineage>
</organism>
<evidence type="ECO:0000256" key="1">
    <source>
        <dbReference type="ARBA" id="ARBA00004651"/>
    </source>
</evidence>
<keyword evidence="11" id="KW-1185">Reference proteome</keyword>
<dbReference type="EMBL" id="WUWG01000001">
    <property type="protein sequence ID" value="MXU64046.1"/>
    <property type="molecule type" value="Genomic_DNA"/>
</dbReference>
<dbReference type="PANTHER" id="PTHR34308:SF1">
    <property type="entry name" value="COBALAMIN BIOSYNTHESIS PROTEIN CBIB"/>
    <property type="match status" value="1"/>
</dbReference>
<dbReference type="GO" id="GO:0048472">
    <property type="term" value="F:threonine-phosphate decarboxylase activity"/>
    <property type="evidence" value="ECO:0007669"/>
    <property type="project" value="InterPro"/>
</dbReference>
<comment type="pathway">
    <text evidence="2 9">Cofactor biosynthesis; adenosylcobalamin biosynthesis.</text>
</comment>
<comment type="subcellular location">
    <subcellularLocation>
        <location evidence="1 9">Cell membrane</location>
        <topology evidence="1 9">Multi-pass membrane protein</topology>
    </subcellularLocation>
</comment>
<evidence type="ECO:0000256" key="5">
    <source>
        <dbReference type="ARBA" id="ARBA00022573"/>
    </source>
</evidence>
<comment type="similarity">
    <text evidence="3 9">Belongs to the CobD/CbiB family.</text>
</comment>
<keyword evidence="4 9" id="KW-1003">Cell membrane</keyword>
<feature type="transmembrane region" description="Helical" evidence="9">
    <location>
        <begin position="150"/>
        <end position="171"/>
    </location>
</feature>
<dbReference type="GO" id="GO:0015420">
    <property type="term" value="F:ABC-type vitamin B12 transporter activity"/>
    <property type="evidence" value="ECO:0007669"/>
    <property type="project" value="UniProtKB-UniRule"/>
</dbReference>
<keyword evidence="8 9" id="KW-0472">Membrane</keyword>
<keyword evidence="6 9" id="KW-0812">Transmembrane</keyword>
<evidence type="ECO:0000256" key="9">
    <source>
        <dbReference type="HAMAP-Rule" id="MF_00024"/>
    </source>
</evidence>
<evidence type="ECO:0000256" key="7">
    <source>
        <dbReference type="ARBA" id="ARBA00022989"/>
    </source>
</evidence>
<evidence type="ECO:0000256" key="3">
    <source>
        <dbReference type="ARBA" id="ARBA00006263"/>
    </source>
</evidence>
<dbReference type="GO" id="GO:0009236">
    <property type="term" value="P:cobalamin biosynthetic process"/>
    <property type="evidence" value="ECO:0007669"/>
    <property type="project" value="UniProtKB-UniRule"/>
</dbReference>